<dbReference type="EMBL" id="JAESWB010000229">
    <property type="protein sequence ID" value="MBL4953569.1"/>
    <property type="molecule type" value="Genomic_DNA"/>
</dbReference>
<evidence type="ECO:0000313" key="2">
    <source>
        <dbReference type="Proteomes" id="UP000623967"/>
    </source>
</evidence>
<reference evidence="1 2" key="1">
    <citation type="submission" date="2021-01" db="EMBL/GenBank/DDBJ databases">
        <title>Genome public.</title>
        <authorList>
            <person name="Liu C."/>
            <person name="Sun Q."/>
        </authorList>
    </citation>
    <scope>NUCLEOTIDE SEQUENCE [LARGE SCALE GENOMIC DNA]</scope>
    <source>
        <strain evidence="1 2">YIM B02564</strain>
    </source>
</reference>
<dbReference type="InterPro" id="IPR020483">
    <property type="entry name" value="Uncharacterised_YgbA"/>
</dbReference>
<accession>A0ABS1TR94</accession>
<protein>
    <submittedName>
        <fullName evidence="1">Nitrous oxide-stimulated promoter family protein</fullName>
    </submittedName>
</protein>
<evidence type="ECO:0000313" key="1">
    <source>
        <dbReference type="EMBL" id="MBL4953569.1"/>
    </source>
</evidence>
<dbReference type="Proteomes" id="UP000623967">
    <property type="component" value="Unassembled WGS sequence"/>
</dbReference>
<proteinExistence type="predicted"/>
<comment type="caution">
    <text evidence="1">The sequence shown here is derived from an EMBL/GenBank/DDBJ whole genome shotgun (WGS) entry which is preliminary data.</text>
</comment>
<dbReference type="RefSeq" id="WP_202654837.1">
    <property type="nucleotide sequence ID" value="NZ_JAESWB010000229.1"/>
</dbReference>
<dbReference type="NCBIfam" id="NF007714">
    <property type="entry name" value="PRK10410.1-2"/>
    <property type="match status" value="1"/>
</dbReference>
<organism evidence="1 2">
    <name type="scientific">Neobacillus paridis</name>
    <dbReference type="NCBI Taxonomy" id="2803862"/>
    <lineage>
        <taxon>Bacteria</taxon>
        <taxon>Bacillati</taxon>
        <taxon>Bacillota</taxon>
        <taxon>Bacilli</taxon>
        <taxon>Bacillales</taxon>
        <taxon>Bacillaceae</taxon>
        <taxon>Neobacillus</taxon>
    </lineage>
</organism>
<keyword evidence="2" id="KW-1185">Reference proteome</keyword>
<gene>
    <name evidence="1" type="ORF">JK635_15375</name>
</gene>
<dbReference type="Pfam" id="PF11756">
    <property type="entry name" value="YgbA_NO"/>
    <property type="match status" value="1"/>
</dbReference>
<sequence length="107" mass="12818">MGARVIEPNSGPKIQKEKEIVRQMIEIYCHRKHHRDSLCKECQDLKNYALLRLSFCRFGEDKTACSNCKIHCYKPKYREKMKAVMRYSGPWMLLYHPIYSIKHLLNK</sequence>
<name>A0ABS1TR94_9BACI</name>